<dbReference type="InterPro" id="IPR044649">
    <property type="entry name" value="MPBQ/MSBQ_MT"/>
</dbReference>
<comment type="caution">
    <text evidence="1">The sequence shown here is derived from an EMBL/GenBank/DDBJ whole genome shotgun (WGS) entry which is preliminary data.</text>
</comment>
<reference evidence="1" key="1">
    <citation type="journal article" date="2021" name="bioRxiv">
        <title>Whole Genome Assembly and Annotation of Northern Wild Rice, Zizania palustris L., Supports a Whole Genome Duplication in the Zizania Genus.</title>
        <authorList>
            <person name="Haas M."/>
            <person name="Kono T."/>
            <person name="Macchietto M."/>
            <person name="Millas R."/>
            <person name="McGilp L."/>
            <person name="Shao M."/>
            <person name="Duquette J."/>
            <person name="Hirsch C.N."/>
            <person name="Kimball J."/>
        </authorList>
    </citation>
    <scope>NUCLEOTIDE SEQUENCE</scope>
    <source>
        <tissue evidence="1">Fresh leaf tissue</tissue>
    </source>
</reference>
<dbReference type="Proteomes" id="UP000729402">
    <property type="component" value="Unassembled WGS sequence"/>
</dbReference>
<dbReference type="OrthoDB" id="1928860at2759"/>
<keyword evidence="2" id="KW-1185">Reference proteome</keyword>
<gene>
    <name evidence="1" type="ORF">GUJ93_ZPchr0002g24377</name>
</gene>
<dbReference type="AlphaFoldDB" id="A0A8J5S875"/>
<dbReference type="GO" id="GO:0051741">
    <property type="term" value="F:2-methyl-6-phytyl-1,4-benzoquinone methyltransferase activity"/>
    <property type="evidence" value="ECO:0007669"/>
    <property type="project" value="InterPro"/>
</dbReference>
<sequence>MGCSVTGVKRKHGPLECLLNGSIVLLRLGPKVEDVSKPVNPITFLFRFLMETICDAYYVLVADCYSFCSSATTDVLQWLSGNATKNLGILAQYWQLLAQPKNLKSSDSGYSENDMVRFRAEEGHWIYDILLHST</sequence>
<dbReference type="PANTHER" id="PTHR44516:SF11">
    <property type="entry name" value="2-METHYL-6-PHYTYL-1,4-HYDROQUINONE METHYLTRANSFERASE 2, CHLOROPLASTIC"/>
    <property type="match status" value="1"/>
</dbReference>
<reference evidence="1" key="2">
    <citation type="submission" date="2021-02" db="EMBL/GenBank/DDBJ databases">
        <authorList>
            <person name="Kimball J.A."/>
            <person name="Haas M.W."/>
            <person name="Macchietto M."/>
            <person name="Kono T."/>
            <person name="Duquette J."/>
            <person name="Shao M."/>
        </authorList>
    </citation>
    <scope>NUCLEOTIDE SEQUENCE</scope>
    <source>
        <tissue evidence="1">Fresh leaf tissue</tissue>
    </source>
</reference>
<name>A0A8J5S875_ZIZPA</name>
<protein>
    <submittedName>
        <fullName evidence="1">Uncharacterized protein</fullName>
    </submittedName>
</protein>
<evidence type="ECO:0000313" key="2">
    <source>
        <dbReference type="Proteomes" id="UP000729402"/>
    </source>
</evidence>
<proteinExistence type="predicted"/>
<evidence type="ECO:0000313" key="1">
    <source>
        <dbReference type="EMBL" id="KAG8060458.1"/>
    </source>
</evidence>
<dbReference type="EMBL" id="JAAALK010000287">
    <property type="protein sequence ID" value="KAG8060458.1"/>
    <property type="molecule type" value="Genomic_DNA"/>
</dbReference>
<accession>A0A8J5S875</accession>
<dbReference type="PANTHER" id="PTHR44516">
    <property type="entry name" value="2-METHYL-6-PHYTYL-1,4-HYDROQUINONE METHYLTRANSFERASE, CHLOROPLASTIC"/>
    <property type="match status" value="1"/>
</dbReference>
<organism evidence="1 2">
    <name type="scientific">Zizania palustris</name>
    <name type="common">Northern wild rice</name>
    <dbReference type="NCBI Taxonomy" id="103762"/>
    <lineage>
        <taxon>Eukaryota</taxon>
        <taxon>Viridiplantae</taxon>
        <taxon>Streptophyta</taxon>
        <taxon>Embryophyta</taxon>
        <taxon>Tracheophyta</taxon>
        <taxon>Spermatophyta</taxon>
        <taxon>Magnoliopsida</taxon>
        <taxon>Liliopsida</taxon>
        <taxon>Poales</taxon>
        <taxon>Poaceae</taxon>
        <taxon>BOP clade</taxon>
        <taxon>Oryzoideae</taxon>
        <taxon>Oryzeae</taxon>
        <taxon>Zizaniinae</taxon>
        <taxon>Zizania</taxon>
    </lineage>
</organism>